<dbReference type="GO" id="GO:0004386">
    <property type="term" value="F:helicase activity"/>
    <property type="evidence" value="ECO:0007669"/>
    <property type="project" value="UniProtKB-KW"/>
</dbReference>
<dbReference type="GO" id="GO:0006369">
    <property type="term" value="P:termination of RNA polymerase II transcription"/>
    <property type="evidence" value="ECO:0007669"/>
    <property type="project" value="TreeGrafter"/>
</dbReference>
<keyword evidence="5" id="KW-0067">ATP-binding</keyword>
<evidence type="ECO:0000256" key="4">
    <source>
        <dbReference type="ARBA" id="ARBA00022806"/>
    </source>
</evidence>
<dbReference type="FunFam" id="3.40.50.300:FF:000326">
    <property type="entry name" value="P-loop containing nucleoside triphosphate hydrolase"/>
    <property type="match status" value="1"/>
</dbReference>
<evidence type="ECO:0000256" key="3">
    <source>
        <dbReference type="ARBA" id="ARBA00022801"/>
    </source>
</evidence>
<feature type="non-terminal residue" evidence="8">
    <location>
        <position position="317"/>
    </location>
</feature>
<reference evidence="9" key="1">
    <citation type="journal article" date="2018" name="Nat. Microbiol.">
        <title>Leveraging single-cell genomics to expand the fungal tree of life.</title>
        <authorList>
            <person name="Ahrendt S.R."/>
            <person name="Quandt C.A."/>
            <person name="Ciobanu D."/>
            <person name="Clum A."/>
            <person name="Salamov A."/>
            <person name="Andreopoulos B."/>
            <person name="Cheng J.F."/>
            <person name="Woyke T."/>
            <person name="Pelin A."/>
            <person name="Henrissat B."/>
            <person name="Reynolds N.K."/>
            <person name="Benny G.L."/>
            <person name="Smith M.E."/>
            <person name="James T.Y."/>
            <person name="Grigoriev I.V."/>
        </authorList>
    </citation>
    <scope>NUCLEOTIDE SEQUENCE [LARGE SCALE GENOMIC DNA]</scope>
    <source>
        <strain evidence="9">ATCC 52028</strain>
    </source>
</reference>
<dbReference type="OrthoDB" id="6513042at2759"/>
<evidence type="ECO:0000313" key="9">
    <source>
        <dbReference type="Proteomes" id="UP000274922"/>
    </source>
</evidence>
<dbReference type="GO" id="GO:0005524">
    <property type="term" value="F:ATP binding"/>
    <property type="evidence" value="ECO:0007669"/>
    <property type="project" value="UniProtKB-KW"/>
</dbReference>
<dbReference type="InterPro" id="IPR041677">
    <property type="entry name" value="DNA2/NAM7_AAA_11"/>
</dbReference>
<dbReference type="Gene3D" id="3.40.50.300">
    <property type="entry name" value="P-loop containing nucleotide triphosphate hydrolases"/>
    <property type="match status" value="2"/>
</dbReference>
<evidence type="ECO:0000256" key="1">
    <source>
        <dbReference type="ARBA" id="ARBA00007913"/>
    </source>
</evidence>
<evidence type="ECO:0008006" key="10">
    <source>
        <dbReference type="Google" id="ProtNLM"/>
    </source>
</evidence>
<sequence>EGRDTRMKCMKQRDAAKIRAKHQIFKDCDVVLCTLSASGHDNQLSRDLSFSAVIIDEACQSVEPSTLIPLRLKMKKCILVGDPHQLPPTILSDKARSFKYEQSLFYRIQQASPQLVFMLDVQYRMHPQISTYPSHAFYGGKLIDGPGMDASRVSPWHQAQNSRSALRPYQFFNVVGQEARHGHAIYNVDEARAVVETINYIAAMSPDEALGKQIGVITFYKGQVKRIRELLQARFGSHVHEYVDVNSVDAFQGQEKEIIILSTVRASNNASVGFIDDKRRINVALTRARSTLILLGNQATLMRNTTWGAIVDDAKAR</sequence>
<dbReference type="GO" id="GO:0016787">
    <property type="term" value="F:hydrolase activity"/>
    <property type="evidence" value="ECO:0007669"/>
    <property type="project" value="UniProtKB-KW"/>
</dbReference>
<gene>
    <name evidence="8" type="ORF">CXG81DRAFT_1694</name>
</gene>
<dbReference type="InterPro" id="IPR027417">
    <property type="entry name" value="P-loop_NTPase"/>
</dbReference>
<dbReference type="STRING" id="1555241.A0A4P9X746"/>
<evidence type="ECO:0000259" key="7">
    <source>
        <dbReference type="Pfam" id="PF13087"/>
    </source>
</evidence>
<evidence type="ECO:0000259" key="6">
    <source>
        <dbReference type="Pfam" id="PF13086"/>
    </source>
</evidence>
<dbReference type="Proteomes" id="UP000274922">
    <property type="component" value="Unassembled WGS sequence"/>
</dbReference>
<evidence type="ECO:0000256" key="5">
    <source>
        <dbReference type="ARBA" id="ARBA00022840"/>
    </source>
</evidence>
<keyword evidence="2" id="KW-0547">Nucleotide-binding</keyword>
<dbReference type="SUPFAM" id="SSF52540">
    <property type="entry name" value="P-loop containing nucleoside triphosphate hydrolases"/>
    <property type="match status" value="1"/>
</dbReference>
<organism evidence="8 9">
    <name type="scientific">Caulochytrium protostelioides</name>
    <dbReference type="NCBI Taxonomy" id="1555241"/>
    <lineage>
        <taxon>Eukaryota</taxon>
        <taxon>Fungi</taxon>
        <taxon>Fungi incertae sedis</taxon>
        <taxon>Chytridiomycota</taxon>
        <taxon>Chytridiomycota incertae sedis</taxon>
        <taxon>Chytridiomycetes</taxon>
        <taxon>Caulochytriales</taxon>
        <taxon>Caulochytriaceae</taxon>
        <taxon>Caulochytrium</taxon>
    </lineage>
</organism>
<feature type="domain" description="DNA2/NAM7 helicase-like C-terminal" evidence="7">
    <location>
        <begin position="100"/>
        <end position="298"/>
    </location>
</feature>
<dbReference type="GO" id="GO:0016604">
    <property type="term" value="C:nuclear body"/>
    <property type="evidence" value="ECO:0007669"/>
    <property type="project" value="TreeGrafter"/>
</dbReference>
<dbReference type="EMBL" id="ML014200">
    <property type="protein sequence ID" value="RKP00761.1"/>
    <property type="molecule type" value="Genomic_DNA"/>
</dbReference>
<keyword evidence="4" id="KW-0347">Helicase</keyword>
<dbReference type="PANTHER" id="PTHR10887:SF495">
    <property type="entry name" value="HELICASE SENATAXIN ISOFORM X1-RELATED"/>
    <property type="match status" value="1"/>
</dbReference>
<dbReference type="Pfam" id="PF13087">
    <property type="entry name" value="AAA_12"/>
    <property type="match status" value="1"/>
</dbReference>
<accession>A0A4P9X746</accession>
<proteinExistence type="inferred from homology"/>
<feature type="domain" description="DNA2/NAM7 helicase helicase" evidence="6">
    <location>
        <begin position="6"/>
        <end position="92"/>
    </location>
</feature>
<dbReference type="Pfam" id="PF13086">
    <property type="entry name" value="AAA_11"/>
    <property type="match status" value="1"/>
</dbReference>
<dbReference type="InterPro" id="IPR047187">
    <property type="entry name" value="SF1_C_Upf1"/>
</dbReference>
<evidence type="ECO:0000313" key="8">
    <source>
        <dbReference type="EMBL" id="RKP00761.1"/>
    </source>
</evidence>
<dbReference type="GO" id="GO:0005694">
    <property type="term" value="C:chromosome"/>
    <property type="evidence" value="ECO:0007669"/>
    <property type="project" value="UniProtKB-ARBA"/>
</dbReference>
<comment type="similarity">
    <text evidence="1">Belongs to the DNA2/NAM7 helicase family.</text>
</comment>
<dbReference type="CDD" id="cd18808">
    <property type="entry name" value="SF1_C_Upf1"/>
    <property type="match status" value="1"/>
</dbReference>
<feature type="non-terminal residue" evidence="8">
    <location>
        <position position="1"/>
    </location>
</feature>
<dbReference type="PANTHER" id="PTHR10887">
    <property type="entry name" value="DNA2/NAM7 HELICASE FAMILY"/>
    <property type="match status" value="1"/>
</dbReference>
<keyword evidence="3" id="KW-0378">Hydrolase</keyword>
<dbReference type="InterPro" id="IPR045055">
    <property type="entry name" value="DNA2/NAM7-like"/>
</dbReference>
<keyword evidence="9" id="KW-1185">Reference proteome</keyword>
<dbReference type="GO" id="GO:0001147">
    <property type="term" value="F:transcription termination site sequence-specific DNA binding"/>
    <property type="evidence" value="ECO:0007669"/>
    <property type="project" value="TreeGrafter"/>
</dbReference>
<evidence type="ECO:0000256" key="2">
    <source>
        <dbReference type="ARBA" id="ARBA00022741"/>
    </source>
</evidence>
<dbReference type="InterPro" id="IPR041679">
    <property type="entry name" value="DNA2/NAM7-like_C"/>
</dbReference>
<name>A0A4P9X746_9FUNG</name>
<protein>
    <recommendedName>
        <fullName evidence="10">P-loop containing nucleoside triphosphate hydrolase protein</fullName>
    </recommendedName>
</protein>
<dbReference type="AlphaFoldDB" id="A0A4P9X746"/>